<accession>A0A0K8TXA4</accession>
<organism evidence="9">
    <name type="scientific">Bactrocera latifrons</name>
    <name type="common">Malaysian fruit fly</name>
    <name type="synonym">Chaetodacus latifrons</name>
    <dbReference type="NCBI Taxonomy" id="174628"/>
    <lineage>
        <taxon>Eukaryota</taxon>
        <taxon>Metazoa</taxon>
        <taxon>Ecdysozoa</taxon>
        <taxon>Arthropoda</taxon>
        <taxon>Hexapoda</taxon>
        <taxon>Insecta</taxon>
        <taxon>Pterygota</taxon>
        <taxon>Neoptera</taxon>
        <taxon>Endopterygota</taxon>
        <taxon>Diptera</taxon>
        <taxon>Brachycera</taxon>
        <taxon>Muscomorpha</taxon>
        <taxon>Tephritoidea</taxon>
        <taxon>Tephritidae</taxon>
        <taxon>Bactrocera</taxon>
        <taxon>Bactrocera</taxon>
    </lineage>
</organism>
<keyword evidence="3" id="KW-0865">Zymogen</keyword>
<evidence type="ECO:0000256" key="7">
    <source>
        <dbReference type="RuleBase" id="RU363034"/>
    </source>
</evidence>
<keyword evidence="7" id="KW-0378">Hydrolase</keyword>
<dbReference type="PROSITE" id="PS00135">
    <property type="entry name" value="TRYPSIN_SER"/>
    <property type="match status" value="1"/>
</dbReference>
<evidence type="ECO:0000256" key="1">
    <source>
        <dbReference type="ARBA" id="ARBA00022729"/>
    </source>
</evidence>
<dbReference type="InterPro" id="IPR051333">
    <property type="entry name" value="CLIP_Serine_Protease"/>
</dbReference>
<keyword evidence="7" id="KW-0645">Protease</keyword>
<dbReference type="Pfam" id="PF00089">
    <property type="entry name" value="Trypsin"/>
    <property type="match status" value="1"/>
</dbReference>
<gene>
    <name evidence="9" type="primary">CFB_1</name>
    <name evidence="9" type="ORF">c0_g1_i3</name>
</gene>
<dbReference type="InterPro" id="IPR043504">
    <property type="entry name" value="Peptidase_S1_PA_chymotrypsin"/>
</dbReference>
<dbReference type="FunFam" id="2.40.10.10:FF:000028">
    <property type="entry name" value="Serine protease easter"/>
    <property type="match status" value="1"/>
</dbReference>
<dbReference type="CDD" id="cd00190">
    <property type="entry name" value="Tryp_SPc"/>
    <property type="match status" value="1"/>
</dbReference>
<dbReference type="OrthoDB" id="547031at2759"/>
<keyword evidence="2" id="KW-0106">Calcium</keyword>
<evidence type="ECO:0000256" key="3">
    <source>
        <dbReference type="ARBA" id="ARBA00023145"/>
    </source>
</evidence>
<dbReference type="GO" id="GO:0004252">
    <property type="term" value="F:serine-type endopeptidase activity"/>
    <property type="evidence" value="ECO:0007669"/>
    <property type="project" value="InterPro"/>
</dbReference>
<keyword evidence="5" id="KW-0325">Glycoprotein</keyword>
<keyword evidence="4" id="KW-1015">Disulfide bond</keyword>
<evidence type="ECO:0000256" key="2">
    <source>
        <dbReference type="ARBA" id="ARBA00022837"/>
    </source>
</evidence>
<dbReference type="Gene3D" id="2.40.10.10">
    <property type="entry name" value="Trypsin-like serine proteases"/>
    <property type="match status" value="2"/>
</dbReference>
<dbReference type="InterPro" id="IPR001254">
    <property type="entry name" value="Trypsin_dom"/>
</dbReference>
<evidence type="ECO:0000259" key="8">
    <source>
        <dbReference type="PROSITE" id="PS50240"/>
    </source>
</evidence>
<evidence type="ECO:0000313" key="9">
    <source>
        <dbReference type="EMBL" id="JAI18906.1"/>
    </source>
</evidence>
<feature type="domain" description="Peptidase S1" evidence="8">
    <location>
        <begin position="4"/>
        <end position="267"/>
    </location>
</feature>
<dbReference type="PROSITE" id="PS00134">
    <property type="entry name" value="TRYPSIN_HIS"/>
    <property type="match status" value="1"/>
</dbReference>
<dbReference type="InterPro" id="IPR001314">
    <property type="entry name" value="Peptidase_S1A"/>
</dbReference>
<dbReference type="PRINTS" id="PR00722">
    <property type="entry name" value="CHYMOTRYPSIN"/>
</dbReference>
<dbReference type="PANTHER" id="PTHR24260">
    <property type="match status" value="1"/>
</dbReference>
<comment type="similarity">
    <text evidence="6">Belongs to the peptidase S1 family. CLIP subfamily.</text>
</comment>
<sequence>MPDIDAGTGERFYPWISRIAYINKTSNVISYRCSGSVVSQSHILTAAHCVINLVSDLQLSYVRIGGVALSPNCTANNTDNCTIASRIYQIAEVRVHPSYDQPKYANDIALVKIVGKANEYTPICLPPNLSASVRDQLIGSPGIALGWTADVEGNDTSSPRVRYLNLPIVNTTECAITYAKFSENFNEPIVITPSQLCAQGGPMNDVCRGDSGGPFMDDGSSGLINTSGRHTLLGIVAFGPTKCGMSNIPGVYTRVSSYLGWIIESISLS</sequence>
<proteinExistence type="inferred from homology"/>
<keyword evidence="7" id="KW-0720">Serine protease</keyword>
<name>A0A0K8TXA4_BACLA</name>
<dbReference type="InterPro" id="IPR018114">
    <property type="entry name" value="TRYPSIN_HIS"/>
</dbReference>
<dbReference type="PROSITE" id="PS50240">
    <property type="entry name" value="TRYPSIN_DOM"/>
    <property type="match status" value="1"/>
</dbReference>
<dbReference type="SUPFAM" id="SSF50494">
    <property type="entry name" value="Trypsin-like serine proteases"/>
    <property type="match status" value="1"/>
</dbReference>
<dbReference type="GO" id="GO:0006508">
    <property type="term" value="P:proteolysis"/>
    <property type="evidence" value="ECO:0007669"/>
    <property type="project" value="UniProtKB-KW"/>
</dbReference>
<dbReference type="InterPro" id="IPR033116">
    <property type="entry name" value="TRYPSIN_SER"/>
</dbReference>
<reference evidence="9" key="1">
    <citation type="submission" date="2015-06" db="EMBL/GenBank/DDBJ databases">
        <authorList>
            <person name="Hoefler B.C."/>
            <person name="Straight P.D."/>
        </authorList>
    </citation>
    <scope>NUCLEOTIDE SEQUENCE</scope>
</reference>
<dbReference type="AlphaFoldDB" id="A0A0K8TXA4"/>
<evidence type="ECO:0000256" key="6">
    <source>
        <dbReference type="ARBA" id="ARBA00024195"/>
    </source>
</evidence>
<dbReference type="InterPro" id="IPR009003">
    <property type="entry name" value="Peptidase_S1_PA"/>
</dbReference>
<evidence type="ECO:0000256" key="4">
    <source>
        <dbReference type="ARBA" id="ARBA00023157"/>
    </source>
</evidence>
<dbReference type="SMART" id="SM00020">
    <property type="entry name" value="Tryp_SPc"/>
    <property type="match status" value="1"/>
</dbReference>
<dbReference type="EMBL" id="GDHF01033408">
    <property type="protein sequence ID" value="JAI18906.1"/>
    <property type="molecule type" value="Transcribed_RNA"/>
</dbReference>
<evidence type="ECO:0000256" key="5">
    <source>
        <dbReference type="ARBA" id="ARBA00023180"/>
    </source>
</evidence>
<dbReference type="PANTHER" id="PTHR24260:SF145">
    <property type="entry name" value="FI17609P1-RELATED"/>
    <property type="match status" value="1"/>
</dbReference>
<protein>
    <submittedName>
        <fullName evidence="9">Clotting factor B</fullName>
    </submittedName>
</protein>
<keyword evidence="1" id="KW-0732">Signal</keyword>